<protein>
    <submittedName>
        <fullName evidence="2">Uncharacterized protein</fullName>
    </submittedName>
</protein>
<evidence type="ECO:0000313" key="2">
    <source>
        <dbReference type="EMBL" id="SVC05718.1"/>
    </source>
</evidence>
<reference evidence="2" key="1">
    <citation type="submission" date="2018-05" db="EMBL/GenBank/DDBJ databases">
        <authorList>
            <person name="Lanie J.A."/>
            <person name="Ng W.-L."/>
            <person name="Kazmierczak K.M."/>
            <person name="Andrzejewski T.M."/>
            <person name="Davidsen T.M."/>
            <person name="Wayne K.J."/>
            <person name="Tettelin H."/>
            <person name="Glass J.I."/>
            <person name="Rusch D."/>
            <person name="Podicherti R."/>
            <person name="Tsui H.-C.T."/>
            <person name="Winkler M.E."/>
        </authorList>
    </citation>
    <scope>NUCLEOTIDE SEQUENCE</scope>
</reference>
<dbReference type="EMBL" id="UINC01071079">
    <property type="protein sequence ID" value="SVC05718.1"/>
    <property type="molecule type" value="Genomic_DNA"/>
</dbReference>
<evidence type="ECO:0000256" key="1">
    <source>
        <dbReference type="SAM" id="MobiDB-lite"/>
    </source>
</evidence>
<accession>A0A382J1N2</accession>
<organism evidence="2">
    <name type="scientific">marine metagenome</name>
    <dbReference type="NCBI Taxonomy" id="408172"/>
    <lineage>
        <taxon>unclassified sequences</taxon>
        <taxon>metagenomes</taxon>
        <taxon>ecological metagenomes</taxon>
    </lineage>
</organism>
<dbReference type="AlphaFoldDB" id="A0A382J1N2"/>
<feature type="non-terminal residue" evidence="2">
    <location>
        <position position="352"/>
    </location>
</feature>
<name>A0A382J1N2_9ZZZZ</name>
<proteinExistence type="predicted"/>
<gene>
    <name evidence="2" type="ORF">METZ01_LOCUS258572</name>
</gene>
<feature type="region of interest" description="Disordered" evidence="1">
    <location>
        <begin position="329"/>
        <end position="352"/>
    </location>
</feature>
<dbReference type="SUPFAM" id="SSF55961">
    <property type="entry name" value="Bet v1-like"/>
    <property type="match status" value="1"/>
</dbReference>
<sequence length="352" mass="40089">MNYEYFSYRVIIMLYCNISTNKNHLFDQRINVQLNMSKALTQIEPGTACTVKETGESGTLEKIFYYPTKYEVKTESGKINHYTTHEIIFEGYDRPPLKLNIPEIPYNGVGSSYASWIPFQANSQIRHHFSSSKEIVWEMITSLDTYNVWFSGIQRALPDVKSDRYVHKFSFDKLPLNPGSYFKIRPASLAPYFRCRIITVEKEKEFGFDFRMSPFYEEYISFKIDEAEKGIFVTCNRSSKGFFSFLSLLSWNSSKSKILQKLAAITPVIDFGETDEKSDDDNATNTWGGFASREDYINYAVIMGLQNNMDVINAIPDKPTRGLAKAGLVRAKRTGKVPPTPEKPAPGSAPSG</sequence>